<accession>A0A067Q7S2</accession>
<proteinExistence type="predicted"/>
<dbReference type="SUPFAM" id="SSF56204">
    <property type="entry name" value="Hect, E3 ligase catalytic domain"/>
    <property type="match status" value="1"/>
</dbReference>
<evidence type="ECO:0000256" key="2">
    <source>
        <dbReference type="ARBA" id="ARBA00004906"/>
    </source>
</evidence>
<name>A0A067Q7S2_9AGAM</name>
<sequence length="391" mass="45056">MASKCSPQIEEVRRAGLRDVDESLLPPGATYSDTHHPRYPEGFELECAVHRFRIKADYTTLPSPASEFEPALSRQLESLGPLPPGWGIWYCAEGTPYFWDQNCNIITWIDPRWDQLTTDAEYHDKLLWMWSSPSMQLQEGTCWVQVRRDYFLQDAFSQIMSKSVDELQQRVCIQIDGNAASLKEFLGLVTREIYNPQRQLFTWGEDGVLQITPRPRSSHSVDVLPLFTFFGRCIGLSIFHRQPMEVNFIESYYDYFITDESDYFCGVPMADLNDLRRVEPVLHEYLIDLLDHPIPPVEAITQLENVMVDLPSDLVQFLREHPMHESNKHGTARWIASFFLLMPVLDELAELKAAIDSLVPFLEDFMSIELSALIAGEYDMEDGDEEGPFVE</sequence>
<comment type="catalytic activity">
    <reaction evidence="1">
        <text>S-ubiquitinyl-[E2 ubiquitin-conjugating enzyme]-L-cysteine + [acceptor protein]-L-lysine = [E2 ubiquitin-conjugating enzyme]-L-cysteine + N(6)-ubiquitinyl-[acceptor protein]-L-lysine.</text>
        <dbReference type="EC" id="2.3.2.26"/>
    </reaction>
</comment>
<dbReference type="Pfam" id="PF00632">
    <property type="entry name" value="HECT"/>
    <property type="match status" value="1"/>
</dbReference>
<evidence type="ECO:0000259" key="9">
    <source>
        <dbReference type="PROSITE" id="PS50237"/>
    </source>
</evidence>
<evidence type="ECO:0000259" key="8">
    <source>
        <dbReference type="PROSITE" id="PS50020"/>
    </source>
</evidence>
<dbReference type="InterPro" id="IPR050409">
    <property type="entry name" value="E3_ubiq-protein_ligase"/>
</dbReference>
<evidence type="ECO:0000313" key="11">
    <source>
        <dbReference type="Proteomes" id="UP000027265"/>
    </source>
</evidence>
<dbReference type="GO" id="GO:0061630">
    <property type="term" value="F:ubiquitin protein ligase activity"/>
    <property type="evidence" value="ECO:0007669"/>
    <property type="project" value="UniProtKB-EC"/>
</dbReference>
<dbReference type="InParanoid" id="A0A067Q7S2"/>
<dbReference type="EC" id="2.3.2.26" evidence="3"/>
<dbReference type="PROSITE" id="PS50237">
    <property type="entry name" value="HECT"/>
    <property type="match status" value="1"/>
</dbReference>
<dbReference type="EMBL" id="KL197715">
    <property type="protein sequence ID" value="KDQ59537.1"/>
    <property type="molecule type" value="Genomic_DNA"/>
</dbReference>
<evidence type="ECO:0000256" key="7">
    <source>
        <dbReference type="PROSITE-ProRule" id="PRU00104"/>
    </source>
</evidence>
<reference evidence="11" key="1">
    <citation type="journal article" date="2014" name="Proc. Natl. Acad. Sci. U.S.A.">
        <title>Extensive sampling of basidiomycete genomes demonstrates inadequacy of the white-rot/brown-rot paradigm for wood decay fungi.</title>
        <authorList>
            <person name="Riley R."/>
            <person name="Salamov A.A."/>
            <person name="Brown D.W."/>
            <person name="Nagy L.G."/>
            <person name="Floudas D."/>
            <person name="Held B.W."/>
            <person name="Levasseur A."/>
            <person name="Lombard V."/>
            <person name="Morin E."/>
            <person name="Otillar R."/>
            <person name="Lindquist E.A."/>
            <person name="Sun H."/>
            <person name="LaButti K.M."/>
            <person name="Schmutz J."/>
            <person name="Jabbour D."/>
            <person name="Luo H."/>
            <person name="Baker S.E."/>
            <person name="Pisabarro A.G."/>
            <person name="Walton J.D."/>
            <person name="Blanchette R.A."/>
            <person name="Henrissat B."/>
            <person name="Martin F."/>
            <person name="Cullen D."/>
            <person name="Hibbett D.S."/>
            <person name="Grigoriev I.V."/>
        </authorList>
    </citation>
    <scope>NUCLEOTIDE SEQUENCE [LARGE SCALE GENOMIC DNA]</scope>
    <source>
        <strain evidence="11">MUCL 33604</strain>
    </source>
</reference>
<dbReference type="CDD" id="cd00201">
    <property type="entry name" value="WW"/>
    <property type="match status" value="1"/>
</dbReference>
<protein>
    <recommendedName>
        <fullName evidence="3">HECT-type E3 ubiquitin transferase</fullName>
        <ecNumber evidence="3">2.3.2.26</ecNumber>
    </recommendedName>
</protein>
<dbReference type="GO" id="GO:0016567">
    <property type="term" value="P:protein ubiquitination"/>
    <property type="evidence" value="ECO:0007669"/>
    <property type="project" value="UniProtKB-UniPathway"/>
</dbReference>
<evidence type="ECO:0000256" key="5">
    <source>
        <dbReference type="ARBA" id="ARBA00022737"/>
    </source>
</evidence>
<keyword evidence="11" id="KW-1185">Reference proteome</keyword>
<organism evidence="10 11">
    <name type="scientific">Jaapia argillacea MUCL 33604</name>
    <dbReference type="NCBI Taxonomy" id="933084"/>
    <lineage>
        <taxon>Eukaryota</taxon>
        <taxon>Fungi</taxon>
        <taxon>Dikarya</taxon>
        <taxon>Basidiomycota</taxon>
        <taxon>Agaricomycotina</taxon>
        <taxon>Agaricomycetes</taxon>
        <taxon>Agaricomycetidae</taxon>
        <taxon>Jaapiales</taxon>
        <taxon>Jaapiaceae</taxon>
        <taxon>Jaapia</taxon>
    </lineage>
</organism>
<dbReference type="PANTHER" id="PTHR11254">
    <property type="entry name" value="HECT DOMAIN UBIQUITIN-PROTEIN LIGASE"/>
    <property type="match status" value="1"/>
</dbReference>
<dbReference type="SMART" id="SM00456">
    <property type="entry name" value="WW"/>
    <property type="match status" value="1"/>
</dbReference>
<keyword evidence="6 7" id="KW-0833">Ubl conjugation pathway</keyword>
<comment type="caution">
    <text evidence="7">Lacks conserved residue(s) required for the propagation of feature annotation.</text>
</comment>
<dbReference type="PANTHER" id="PTHR11254:SF440">
    <property type="entry name" value="E3 UBIQUITIN-PROTEIN LIGASE NEDD-4"/>
    <property type="match status" value="1"/>
</dbReference>
<dbReference type="UniPathway" id="UPA00143"/>
<comment type="pathway">
    <text evidence="2">Protein modification; protein ubiquitination.</text>
</comment>
<keyword evidence="4" id="KW-0808">Transferase</keyword>
<dbReference type="InterPro" id="IPR035983">
    <property type="entry name" value="Hect_E3_ubiquitin_ligase"/>
</dbReference>
<keyword evidence="5" id="KW-0677">Repeat</keyword>
<feature type="domain" description="HECT" evidence="9">
    <location>
        <begin position="183"/>
        <end position="381"/>
    </location>
</feature>
<evidence type="ECO:0000256" key="1">
    <source>
        <dbReference type="ARBA" id="ARBA00000885"/>
    </source>
</evidence>
<evidence type="ECO:0000313" key="10">
    <source>
        <dbReference type="EMBL" id="KDQ59537.1"/>
    </source>
</evidence>
<evidence type="ECO:0000256" key="4">
    <source>
        <dbReference type="ARBA" id="ARBA00022679"/>
    </source>
</evidence>
<dbReference type="InterPro" id="IPR036020">
    <property type="entry name" value="WW_dom_sf"/>
</dbReference>
<dbReference type="PROSITE" id="PS50020">
    <property type="entry name" value="WW_DOMAIN_2"/>
    <property type="match status" value="1"/>
</dbReference>
<dbReference type="STRING" id="933084.A0A067Q7S2"/>
<dbReference type="AlphaFoldDB" id="A0A067Q7S2"/>
<evidence type="ECO:0000256" key="3">
    <source>
        <dbReference type="ARBA" id="ARBA00012485"/>
    </source>
</evidence>
<evidence type="ECO:0000256" key="6">
    <source>
        <dbReference type="ARBA" id="ARBA00022786"/>
    </source>
</evidence>
<dbReference type="Proteomes" id="UP000027265">
    <property type="component" value="Unassembled WGS sequence"/>
</dbReference>
<gene>
    <name evidence="10" type="ORF">JAAARDRAFT_77629</name>
</gene>
<feature type="domain" description="WW" evidence="8">
    <location>
        <begin position="80"/>
        <end position="113"/>
    </location>
</feature>
<dbReference type="InterPro" id="IPR000569">
    <property type="entry name" value="HECT_dom"/>
</dbReference>
<dbReference type="HOGENOM" id="CLU_706080_0_0_1"/>
<dbReference type="InterPro" id="IPR001202">
    <property type="entry name" value="WW_dom"/>
</dbReference>
<dbReference type="Gene3D" id="3.90.1750.10">
    <property type="entry name" value="Hect, E3 ligase catalytic domains"/>
    <property type="match status" value="1"/>
</dbReference>
<dbReference type="SUPFAM" id="SSF51045">
    <property type="entry name" value="WW domain"/>
    <property type="match status" value="1"/>
</dbReference>